<organism evidence="1 2">
    <name type="scientific">Phaseolus coccineus</name>
    <name type="common">Scarlet runner bean</name>
    <name type="synonym">Phaseolus multiflorus</name>
    <dbReference type="NCBI Taxonomy" id="3886"/>
    <lineage>
        <taxon>Eukaryota</taxon>
        <taxon>Viridiplantae</taxon>
        <taxon>Streptophyta</taxon>
        <taxon>Embryophyta</taxon>
        <taxon>Tracheophyta</taxon>
        <taxon>Spermatophyta</taxon>
        <taxon>Magnoliopsida</taxon>
        <taxon>eudicotyledons</taxon>
        <taxon>Gunneridae</taxon>
        <taxon>Pentapetalae</taxon>
        <taxon>rosids</taxon>
        <taxon>fabids</taxon>
        <taxon>Fabales</taxon>
        <taxon>Fabaceae</taxon>
        <taxon>Papilionoideae</taxon>
        <taxon>50 kb inversion clade</taxon>
        <taxon>NPAAA clade</taxon>
        <taxon>indigoferoid/millettioid clade</taxon>
        <taxon>Phaseoleae</taxon>
        <taxon>Phaseolus</taxon>
    </lineage>
</organism>
<reference evidence="1 2" key="1">
    <citation type="submission" date="2024-01" db="EMBL/GenBank/DDBJ databases">
        <title>The genomes of 5 underutilized Papilionoideae crops provide insights into root nodulation and disease resistanc.</title>
        <authorList>
            <person name="Jiang F."/>
        </authorList>
    </citation>
    <scope>NUCLEOTIDE SEQUENCE [LARGE SCALE GENOMIC DNA]</scope>
    <source>
        <strain evidence="1">JINMINGXINNONG_FW02</strain>
        <tissue evidence="1">Leaves</tissue>
    </source>
</reference>
<dbReference type="AlphaFoldDB" id="A0AAN9LI60"/>
<keyword evidence="2" id="KW-1185">Reference proteome</keyword>
<accession>A0AAN9LI60</accession>
<comment type="caution">
    <text evidence="1">The sequence shown here is derived from an EMBL/GenBank/DDBJ whole genome shotgun (WGS) entry which is preliminary data.</text>
</comment>
<dbReference type="EMBL" id="JAYMYR010000011">
    <property type="protein sequence ID" value="KAK7333848.1"/>
    <property type="molecule type" value="Genomic_DNA"/>
</dbReference>
<protein>
    <submittedName>
        <fullName evidence="1">Uncharacterized protein</fullName>
    </submittedName>
</protein>
<sequence>MDQSHIKVWSHHTGSTRNLNGIQLNNFTWERISIIKCHNKGQTLQILDLNFEENSSLIYLYHSLTWNK</sequence>
<proteinExistence type="predicted"/>
<name>A0AAN9LI60_PHACN</name>
<evidence type="ECO:0000313" key="2">
    <source>
        <dbReference type="Proteomes" id="UP001374584"/>
    </source>
</evidence>
<dbReference type="Proteomes" id="UP001374584">
    <property type="component" value="Unassembled WGS sequence"/>
</dbReference>
<gene>
    <name evidence="1" type="ORF">VNO80_30627</name>
</gene>
<evidence type="ECO:0000313" key="1">
    <source>
        <dbReference type="EMBL" id="KAK7333848.1"/>
    </source>
</evidence>